<sequence length="324" mass="35630">MQENYENVISLAEEIAISWPRITAFAESHRRRGLAPVSFPRPEELLDSLVAPTDDGMMSDNGNEEEEEEEEGEVRTQQDGGGTRGEGGEGNIVVEKVDAQHDPLPKKSKEKASDEGQGQKALEEQPKKPLGKKQGSKPVAHRGFKKLTPRGHHGLLSHAGRCLDCGKGFGFASKASTKPYQCSECGKGFNKNAALSKHRRAHHAAEKPYVCEDCGKSFGLNGALLQHRRTRHPDVSAKPYTCSDCGKSFAWSSHLDRHQRIHAGDKPFHCDDCGKGFSQSSHLERHQRVHRSAEHPPCRCMDCFQHPSFPSPAPSGAQTSSLIN</sequence>
<organism evidence="1 2">
    <name type="scientific">Sphaerodactylus townsendi</name>
    <dbReference type="NCBI Taxonomy" id="933632"/>
    <lineage>
        <taxon>Eukaryota</taxon>
        <taxon>Metazoa</taxon>
        <taxon>Chordata</taxon>
        <taxon>Craniata</taxon>
        <taxon>Vertebrata</taxon>
        <taxon>Euteleostomi</taxon>
        <taxon>Lepidosauria</taxon>
        <taxon>Squamata</taxon>
        <taxon>Bifurcata</taxon>
        <taxon>Gekkota</taxon>
        <taxon>Sphaerodactylidae</taxon>
        <taxon>Sphaerodactylus</taxon>
    </lineage>
</organism>
<dbReference type="EMBL" id="CM037616">
    <property type="protein sequence ID" value="KAH7991582.1"/>
    <property type="molecule type" value="Genomic_DNA"/>
</dbReference>
<protein>
    <submittedName>
        <fullName evidence="1">Uncharacterized protein</fullName>
    </submittedName>
</protein>
<reference evidence="1" key="1">
    <citation type="submission" date="2021-08" db="EMBL/GenBank/DDBJ databases">
        <title>The first chromosome-level gecko genome reveals the dynamic sex chromosomes of Neotropical dwarf geckos (Sphaerodactylidae: Sphaerodactylus).</title>
        <authorList>
            <person name="Pinto B.J."/>
            <person name="Keating S.E."/>
            <person name="Gamble T."/>
        </authorList>
    </citation>
    <scope>NUCLEOTIDE SEQUENCE</scope>
    <source>
        <strain evidence="1">TG3544</strain>
    </source>
</reference>
<proteinExistence type="predicted"/>
<keyword evidence="2" id="KW-1185">Reference proteome</keyword>
<gene>
    <name evidence="1" type="ORF">K3G42_007483</name>
</gene>
<evidence type="ECO:0000313" key="1">
    <source>
        <dbReference type="EMBL" id="KAH7991582.1"/>
    </source>
</evidence>
<accession>A0ACB8EGE4</accession>
<dbReference type="Proteomes" id="UP000827872">
    <property type="component" value="Linkage Group LG03"/>
</dbReference>
<comment type="caution">
    <text evidence="1">The sequence shown here is derived from an EMBL/GenBank/DDBJ whole genome shotgun (WGS) entry which is preliminary data.</text>
</comment>
<name>A0ACB8EGE4_9SAUR</name>
<evidence type="ECO:0000313" key="2">
    <source>
        <dbReference type="Proteomes" id="UP000827872"/>
    </source>
</evidence>